<name>A0ABR8NMK9_9MICO</name>
<evidence type="ECO:0000256" key="5">
    <source>
        <dbReference type="ARBA" id="ARBA00022842"/>
    </source>
</evidence>
<comment type="caution">
    <text evidence="6">Lacks conserved residue(s) required for the propagation of feature annotation.</text>
</comment>
<comment type="caution">
    <text evidence="7">The sequence shown here is derived from an EMBL/GenBank/DDBJ whole genome shotgun (WGS) entry which is preliminary data.</text>
</comment>
<evidence type="ECO:0000256" key="2">
    <source>
        <dbReference type="ARBA" id="ARBA00022722"/>
    </source>
</evidence>
<proteinExistence type="inferred from homology"/>
<dbReference type="HAMAP" id="MF_00265">
    <property type="entry name" value="VapC_Nob1"/>
    <property type="match status" value="1"/>
</dbReference>
<dbReference type="InterPro" id="IPR029060">
    <property type="entry name" value="PIN-like_dom_sf"/>
</dbReference>
<gene>
    <name evidence="6" type="primary">vapC</name>
    <name evidence="7" type="ORF">IF188_09350</name>
</gene>
<keyword evidence="6" id="KW-0800">Toxin</keyword>
<evidence type="ECO:0000256" key="6">
    <source>
        <dbReference type="HAMAP-Rule" id="MF_00265"/>
    </source>
</evidence>
<organism evidence="7 8">
    <name type="scientific">Microbacterium helvum</name>
    <dbReference type="NCBI Taxonomy" id="2773713"/>
    <lineage>
        <taxon>Bacteria</taxon>
        <taxon>Bacillati</taxon>
        <taxon>Actinomycetota</taxon>
        <taxon>Actinomycetes</taxon>
        <taxon>Micrococcales</taxon>
        <taxon>Microbacteriaceae</taxon>
        <taxon>Microbacterium</taxon>
    </lineage>
</organism>
<dbReference type="InterPro" id="IPR022907">
    <property type="entry name" value="VapC_family"/>
</dbReference>
<dbReference type="InterPro" id="IPR006226">
    <property type="entry name" value="Mtu_PIN"/>
</dbReference>
<accession>A0ABR8NMK9</accession>
<comment type="similarity">
    <text evidence="6">Belongs to the PINc/VapC protein family.</text>
</comment>
<feature type="binding site" evidence="6">
    <location>
        <position position="95"/>
    </location>
    <ligand>
        <name>Mg(2+)</name>
        <dbReference type="ChEBI" id="CHEBI:18420"/>
    </ligand>
</feature>
<dbReference type="Proteomes" id="UP000598426">
    <property type="component" value="Unassembled WGS sequence"/>
</dbReference>
<dbReference type="NCBIfam" id="TIGR00028">
    <property type="entry name" value="Mtu_PIN_fam"/>
    <property type="match status" value="1"/>
</dbReference>
<evidence type="ECO:0000256" key="4">
    <source>
        <dbReference type="ARBA" id="ARBA00022801"/>
    </source>
</evidence>
<sequence length="133" mass="14295">MLIALAWPTHVHHRRARSWWDTAEEWATTPVTESAFVRLSINPHVVGTPVTVPTALAMLAAIRATPGCRFVPDGASLTTPSIGLDRVATPGQITDVHLVNLAASTGLILATLDAGILDMLAPDDRRHVLLLPR</sequence>
<dbReference type="EC" id="3.1.-.-" evidence="6"/>
<comment type="function">
    <text evidence="6">Toxic component of a toxin-antitoxin (TA) system. An RNase.</text>
</comment>
<comment type="cofactor">
    <cofactor evidence="6">
        <name>Mg(2+)</name>
        <dbReference type="ChEBI" id="CHEBI:18420"/>
    </cofactor>
</comment>
<evidence type="ECO:0000313" key="7">
    <source>
        <dbReference type="EMBL" id="MBD3941898.1"/>
    </source>
</evidence>
<keyword evidence="4 6" id="KW-0378">Hydrolase</keyword>
<keyword evidence="1 6" id="KW-1277">Toxin-antitoxin system</keyword>
<evidence type="ECO:0000256" key="1">
    <source>
        <dbReference type="ARBA" id="ARBA00022649"/>
    </source>
</evidence>
<dbReference type="EMBL" id="JACXZS010000005">
    <property type="protein sequence ID" value="MBD3941898.1"/>
    <property type="molecule type" value="Genomic_DNA"/>
</dbReference>
<protein>
    <recommendedName>
        <fullName evidence="6">Ribonuclease VapC</fullName>
        <shortName evidence="6">RNase VapC</shortName>
        <ecNumber evidence="6">3.1.-.-</ecNumber>
    </recommendedName>
    <alternativeName>
        <fullName evidence="6">Toxin VapC</fullName>
    </alternativeName>
</protein>
<evidence type="ECO:0000313" key="8">
    <source>
        <dbReference type="Proteomes" id="UP000598426"/>
    </source>
</evidence>
<keyword evidence="2 6" id="KW-0540">Nuclease</keyword>
<keyword evidence="3 6" id="KW-0479">Metal-binding</keyword>
<keyword evidence="8" id="KW-1185">Reference proteome</keyword>
<evidence type="ECO:0000256" key="3">
    <source>
        <dbReference type="ARBA" id="ARBA00022723"/>
    </source>
</evidence>
<dbReference type="SUPFAM" id="SSF88723">
    <property type="entry name" value="PIN domain-like"/>
    <property type="match status" value="1"/>
</dbReference>
<reference evidence="7 8" key="1">
    <citation type="submission" date="2020-09" db="EMBL/GenBank/DDBJ databases">
        <title>Isolation and identification of active actinomycetes.</title>
        <authorList>
            <person name="Li X."/>
        </authorList>
    </citation>
    <scope>NUCLEOTIDE SEQUENCE [LARGE SCALE GENOMIC DNA]</scope>
    <source>
        <strain evidence="7 8">NEAU-LLC</strain>
    </source>
</reference>
<keyword evidence="5 6" id="KW-0460">Magnesium</keyword>